<keyword evidence="1" id="KW-1185">Reference proteome</keyword>
<accession>A0AAF3EKM1</accession>
<dbReference type="WBParaSite" id="MBELARI_LOCUS14549">
    <property type="protein sequence ID" value="MBELARI_LOCUS14549"/>
    <property type="gene ID" value="MBELARI_LOCUS14549"/>
</dbReference>
<dbReference type="AlphaFoldDB" id="A0AAF3EKM1"/>
<protein>
    <submittedName>
        <fullName evidence="2">Uncharacterized protein</fullName>
    </submittedName>
</protein>
<evidence type="ECO:0000313" key="2">
    <source>
        <dbReference type="WBParaSite" id="MBELARI_LOCUS14549"/>
    </source>
</evidence>
<sequence>MMFAEILFGVFIQEFYCMESVQNNQATLLQPVSGISGSKIKAIVVGTACGFGYWSEKLCNYEFSSVRQDGQGSPFLVHIPAVSQFTNQSYIQVWQS</sequence>
<organism evidence="1 2">
    <name type="scientific">Mesorhabditis belari</name>
    <dbReference type="NCBI Taxonomy" id="2138241"/>
    <lineage>
        <taxon>Eukaryota</taxon>
        <taxon>Metazoa</taxon>
        <taxon>Ecdysozoa</taxon>
        <taxon>Nematoda</taxon>
        <taxon>Chromadorea</taxon>
        <taxon>Rhabditida</taxon>
        <taxon>Rhabditina</taxon>
        <taxon>Rhabditomorpha</taxon>
        <taxon>Rhabditoidea</taxon>
        <taxon>Rhabditidae</taxon>
        <taxon>Mesorhabditinae</taxon>
        <taxon>Mesorhabditis</taxon>
    </lineage>
</organism>
<dbReference type="Proteomes" id="UP000887575">
    <property type="component" value="Unassembled WGS sequence"/>
</dbReference>
<reference evidence="2" key="1">
    <citation type="submission" date="2024-02" db="UniProtKB">
        <authorList>
            <consortium name="WormBaseParasite"/>
        </authorList>
    </citation>
    <scope>IDENTIFICATION</scope>
</reference>
<proteinExistence type="predicted"/>
<evidence type="ECO:0000313" key="1">
    <source>
        <dbReference type="Proteomes" id="UP000887575"/>
    </source>
</evidence>
<name>A0AAF3EKM1_9BILA</name>